<dbReference type="EMBL" id="CAUOFW020003058">
    <property type="protein sequence ID" value="CAK9157762.1"/>
    <property type="molecule type" value="Genomic_DNA"/>
</dbReference>
<sequence>MATTVSLCLSLDPQPHYYHHNHLYQTTHFKNQARFLSPKHTHPLVIFPKSDRYYLISSFSTSHSSSSSSTSPSFLQNPLLPGRFLTNEELEKLQSLEDFRYYKELESGSMWVRVMRQEEMDMNYLIERRTLLPHTTILIGFYRAGEEEDLQLAGTRRKT</sequence>
<gene>
    <name evidence="1" type="ORF">ILEXP_LOCUS26332</name>
</gene>
<dbReference type="AlphaFoldDB" id="A0ABC8SKQ2"/>
<keyword evidence="2" id="KW-1185">Reference proteome</keyword>
<evidence type="ECO:0000313" key="1">
    <source>
        <dbReference type="EMBL" id="CAK9157762.1"/>
    </source>
</evidence>
<name>A0ABC8SKQ2_9AQUA</name>
<dbReference type="PANTHER" id="PTHR47489:SF2">
    <property type="entry name" value="GCN5-RELATED N-ACETYLTRANSFERASE 5, CHLOROPLASTIC"/>
    <property type="match status" value="1"/>
</dbReference>
<organism evidence="1 2">
    <name type="scientific">Ilex paraguariensis</name>
    <name type="common">yerba mate</name>
    <dbReference type="NCBI Taxonomy" id="185542"/>
    <lineage>
        <taxon>Eukaryota</taxon>
        <taxon>Viridiplantae</taxon>
        <taxon>Streptophyta</taxon>
        <taxon>Embryophyta</taxon>
        <taxon>Tracheophyta</taxon>
        <taxon>Spermatophyta</taxon>
        <taxon>Magnoliopsida</taxon>
        <taxon>eudicotyledons</taxon>
        <taxon>Gunneridae</taxon>
        <taxon>Pentapetalae</taxon>
        <taxon>asterids</taxon>
        <taxon>campanulids</taxon>
        <taxon>Aquifoliales</taxon>
        <taxon>Aquifoliaceae</taxon>
        <taxon>Ilex</taxon>
    </lineage>
</organism>
<accession>A0ABC8SKQ2</accession>
<dbReference type="PANTHER" id="PTHR47489">
    <property type="entry name" value="ACYL-COA N-ACYLTRANSFERASES (NAT) SUPERFAMILY PROTEIN"/>
    <property type="match status" value="1"/>
</dbReference>
<evidence type="ECO:0000313" key="2">
    <source>
        <dbReference type="Proteomes" id="UP001642360"/>
    </source>
</evidence>
<reference evidence="1 2" key="1">
    <citation type="submission" date="2024-02" db="EMBL/GenBank/DDBJ databases">
        <authorList>
            <person name="Vignale AGUSTIN F."/>
            <person name="Sosa J E."/>
            <person name="Modenutti C."/>
        </authorList>
    </citation>
    <scope>NUCLEOTIDE SEQUENCE [LARGE SCALE GENOMIC DNA]</scope>
</reference>
<protein>
    <submittedName>
        <fullName evidence="1">Uncharacterized protein</fullName>
    </submittedName>
</protein>
<proteinExistence type="predicted"/>
<comment type="caution">
    <text evidence="1">The sequence shown here is derived from an EMBL/GenBank/DDBJ whole genome shotgun (WGS) entry which is preliminary data.</text>
</comment>
<dbReference type="Proteomes" id="UP001642360">
    <property type="component" value="Unassembled WGS sequence"/>
</dbReference>